<organism evidence="10 11">
    <name type="scientific">Methanothrix harundinacea (strain 6Ac)</name>
    <name type="common">Methanosaeta harundinacea</name>
    <dbReference type="NCBI Taxonomy" id="1110509"/>
    <lineage>
        <taxon>Archaea</taxon>
        <taxon>Methanobacteriati</taxon>
        <taxon>Methanobacteriota</taxon>
        <taxon>Stenosarchaea group</taxon>
        <taxon>Methanomicrobia</taxon>
        <taxon>Methanotrichales</taxon>
        <taxon>Methanotrichaceae</taxon>
        <taxon>Methanothrix</taxon>
    </lineage>
</organism>
<comment type="catalytic activity">
    <reaction evidence="8">
        <text>oxidized coenzyme F420-0 + GTP + L-glutamate = oxidized coenzyme F420-1 + GDP + phosphate + H(+)</text>
        <dbReference type="Rhea" id="RHEA:30555"/>
        <dbReference type="ChEBI" id="CHEBI:15378"/>
        <dbReference type="ChEBI" id="CHEBI:29985"/>
        <dbReference type="ChEBI" id="CHEBI:37565"/>
        <dbReference type="ChEBI" id="CHEBI:43474"/>
        <dbReference type="ChEBI" id="CHEBI:58189"/>
        <dbReference type="ChEBI" id="CHEBI:59907"/>
        <dbReference type="ChEBI" id="CHEBI:59920"/>
        <dbReference type="EC" id="6.3.2.31"/>
    </reaction>
</comment>
<keyword evidence="2 8" id="KW-0479">Metal-binding</keyword>
<dbReference type="Gene3D" id="3.30.1330.100">
    <property type="entry name" value="CofE-like"/>
    <property type="match status" value="1"/>
</dbReference>
<dbReference type="NCBIfam" id="NF009809">
    <property type="entry name" value="PRK13293.1"/>
    <property type="match status" value="1"/>
</dbReference>
<feature type="binding site" evidence="8">
    <location>
        <begin position="41"/>
        <end position="42"/>
    </location>
    <ligand>
        <name>GTP</name>
        <dbReference type="ChEBI" id="CHEBI:37565"/>
    </ligand>
</feature>
<dbReference type="Proteomes" id="UP000005877">
    <property type="component" value="Chromosome"/>
</dbReference>
<proteinExistence type="inferred from homology"/>
<evidence type="ECO:0000256" key="3">
    <source>
        <dbReference type="ARBA" id="ARBA00022741"/>
    </source>
</evidence>
<dbReference type="SUPFAM" id="SSF144010">
    <property type="entry name" value="CofE-like"/>
    <property type="match status" value="1"/>
</dbReference>
<dbReference type="EC" id="6.3.2.31" evidence="8"/>
<dbReference type="GO" id="GO:0052619">
    <property type="term" value="F:coenzyme F420-1:gamma-L-glutamate ligase activity"/>
    <property type="evidence" value="ECO:0007669"/>
    <property type="project" value="UniProtKB-UniRule"/>
</dbReference>
<dbReference type="Gene3D" id="3.90.1660.10">
    <property type="entry name" value="CofE-like domain"/>
    <property type="match status" value="1"/>
</dbReference>
<evidence type="ECO:0000313" key="10">
    <source>
        <dbReference type="EMBL" id="AET64552.1"/>
    </source>
</evidence>
<protein>
    <recommendedName>
        <fullName evidence="8">Coenzyme F420:L-glutamate ligase</fullName>
        <ecNumber evidence="8">6.3.2.31</ecNumber>
        <ecNumber evidence="8">6.3.2.34</ecNumber>
    </recommendedName>
    <alternativeName>
        <fullName evidence="8">Coenzyme F420-0:L-glutamate ligase</fullName>
    </alternativeName>
    <alternativeName>
        <fullName evidence="8">Coenzyme F420-1:gamma-L-glutamate ligase</fullName>
    </alternativeName>
</protein>
<evidence type="ECO:0000259" key="9">
    <source>
        <dbReference type="Pfam" id="PF01996"/>
    </source>
</evidence>
<dbReference type="InterPro" id="IPR008225">
    <property type="entry name" value="F420-0_g-glutamyl_ligase"/>
</dbReference>
<evidence type="ECO:0000256" key="2">
    <source>
        <dbReference type="ARBA" id="ARBA00022723"/>
    </source>
</evidence>
<dbReference type="PANTHER" id="PTHR47917">
    <property type="match status" value="1"/>
</dbReference>
<accession>G7WMY7</accession>
<dbReference type="InterPro" id="IPR002847">
    <property type="entry name" value="F420-0_gamma-glut_ligase-dom"/>
</dbReference>
<dbReference type="NCBIfam" id="TIGR01916">
    <property type="entry name" value="F420_cofE"/>
    <property type="match status" value="1"/>
</dbReference>
<dbReference type="GeneID" id="12510353"/>
<dbReference type="KEGG" id="mhi:Mhar_1184"/>
<dbReference type="PANTHER" id="PTHR47917:SF1">
    <property type="entry name" value="COENZYME F420:L-GLUTAMATE LIGASE"/>
    <property type="match status" value="1"/>
</dbReference>
<comment type="cofactor">
    <cofactor evidence="8">
        <name>K(+)</name>
        <dbReference type="ChEBI" id="CHEBI:29103"/>
    </cofactor>
    <text evidence="8">Monovalent cation. The ion could be potassium.</text>
</comment>
<comment type="similarity">
    <text evidence="8">Belongs to the CofE family.</text>
</comment>
<comment type="subunit">
    <text evidence="8">Homodimer.</text>
</comment>
<reference evidence="10 11" key="1">
    <citation type="journal article" date="2012" name="PLoS ONE">
        <title>The genome characteristics and predicted function of methyl-group oxidation pathway in the obligate aceticlastic methanogens, Methanosaeta spp.</title>
        <authorList>
            <person name="Zhu J."/>
            <person name="Zheng H."/>
            <person name="Ai G."/>
            <person name="Zhang G."/>
            <person name="Liu D."/>
            <person name="Liu X."/>
            <person name="Dong X."/>
        </authorList>
    </citation>
    <scope>NUCLEOTIDE SEQUENCE [LARGE SCALE GENOMIC DNA]</scope>
    <source>
        <strain evidence="10 11">6Ac</strain>
    </source>
</reference>
<keyword evidence="1 8" id="KW-0436">Ligase</keyword>
<dbReference type="GO" id="GO:0052645">
    <property type="term" value="P:F420-0 metabolic process"/>
    <property type="evidence" value="ECO:0007669"/>
    <property type="project" value="UniProtKB-UniRule"/>
</dbReference>
<feature type="binding site" evidence="8">
    <location>
        <begin position="12"/>
        <end position="15"/>
    </location>
    <ligand>
        <name>GTP</name>
        <dbReference type="ChEBI" id="CHEBI:37565"/>
    </ligand>
</feature>
<dbReference type="UniPathway" id="UPA00071"/>
<evidence type="ECO:0000256" key="7">
    <source>
        <dbReference type="ARBA" id="ARBA00023211"/>
    </source>
</evidence>
<dbReference type="GO" id="GO:0052618">
    <property type="term" value="F:coenzyme F420-0:L-glutamate ligase activity"/>
    <property type="evidence" value="ECO:0007669"/>
    <property type="project" value="UniProtKB-UniRule"/>
</dbReference>
<feature type="binding site" evidence="8">
    <location>
        <begin position="203"/>
        <end position="210"/>
    </location>
    <ligand>
        <name>GTP</name>
        <dbReference type="ChEBI" id="CHEBI:37565"/>
    </ligand>
</feature>
<feature type="binding site" evidence="8">
    <location>
        <position position="113"/>
    </location>
    <ligand>
        <name>GTP</name>
        <dbReference type="ChEBI" id="CHEBI:37565"/>
    </ligand>
</feature>
<feature type="binding site" evidence="8">
    <location>
        <position position="110"/>
    </location>
    <ligand>
        <name>a divalent metal cation</name>
        <dbReference type="ChEBI" id="CHEBI:60240"/>
        <label>1</label>
    </ligand>
</feature>
<feature type="binding site" evidence="8">
    <location>
        <position position="147"/>
    </location>
    <ligand>
        <name>a divalent metal cation</name>
        <dbReference type="ChEBI" id="CHEBI:60240"/>
        <label>1</label>
    </ligand>
</feature>
<keyword evidence="3 8" id="KW-0547">Nucleotide-binding</keyword>
<comment type="pathway">
    <text evidence="8">Cofactor biosynthesis; coenzyme F420 biosynthesis.</text>
</comment>
<comment type="cofactor">
    <cofactor evidence="8">
        <name>Mg(2+)</name>
        <dbReference type="ChEBI" id="CHEBI:18420"/>
    </cofactor>
    <cofactor evidence="8">
        <name>Mn(2+)</name>
        <dbReference type="ChEBI" id="CHEBI:29035"/>
    </cofactor>
    <text evidence="8">Binds 2 divalent metal cations per subunit. The ions could be magnesium and/or manganese.</text>
</comment>
<dbReference type="Pfam" id="PF01996">
    <property type="entry name" value="F420_ligase"/>
    <property type="match status" value="1"/>
</dbReference>
<dbReference type="RefSeq" id="WP_014586737.1">
    <property type="nucleotide sequence ID" value="NC_017527.1"/>
</dbReference>
<dbReference type="PATRIC" id="fig|1110509.7.peg.1314"/>
<dbReference type="GO" id="GO:0005525">
    <property type="term" value="F:GTP binding"/>
    <property type="evidence" value="ECO:0007669"/>
    <property type="project" value="UniProtKB-KW"/>
</dbReference>
<feature type="binding site" evidence="8">
    <location>
        <position position="205"/>
    </location>
    <ligand>
        <name>a divalent metal cation</name>
        <dbReference type="ChEBI" id="CHEBI:60240"/>
        <label>2</label>
    </ligand>
</feature>
<feature type="binding site" evidence="8">
    <location>
        <position position="148"/>
    </location>
    <ligand>
        <name>a divalent metal cation</name>
        <dbReference type="ChEBI" id="CHEBI:60240"/>
        <label>2</label>
    </ligand>
</feature>
<evidence type="ECO:0000256" key="8">
    <source>
        <dbReference type="HAMAP-Rule" id="MF_01258"/>
    </source>
</evidence>
<keyword evidence="5 8" id="KW-0630">Potassium</keyword>
<feature type="binding site" evidence="8">
    <location>
        <position position="46"/>
    </location>
    <ligand>
        <name>GTP</name>
        <dbReference type="ChEBI" id="CHEBI:37565"/>
    </ligand>
</feature>
<dbReference type="OrthoDB" id="11383at2157"/>
<dbReference type="GO" id="GO:0046872">
    <property type="term" value="F:metal ion binding"/>
    <property type="evidence" value="ECO:0007669"/>
    <property type="project" value="UniProtKB-KW"/>
</dbReference>
<dbReference type="AlphaFoldDB" id="G7WMY7"/>
<dbReference type="InterPro" id="IPR023659">
    <property type="entry name" value="F420_ligase_CofE_arc"/>
</dbReference>
<evidence type="ECO:0000256" key="1">
    <source>
        <dbReference type="ARBA" id="ARBA00022598"/>
    </source>
</evidence>
<evidence type="ECO:0000256" key="5">
    <source>
        <dbReference type="ARBA" id="ARBA00022958"/>
    </source>
</evidence>
<comment type="function">
    <text evidence="8">Catalyzes the GTP-dependent successive addition of two or more gamma-linked L-glutamates to the L-lactyl phosphodiester of 7,8-didemethyl-8-hydroxy-5-deazariboflavin (F420-0) to form coenzyme F420-0-glutamyl-glutamate (F420-2) or polyglutamated F420 derivatives.</text>
</comment>
<keyword evidence="11" id="KW-1185">Reference proteome</keyword>
<keyword evidence="6 8" id="KW-0342">GTP-binding</keyword>
<comment type="catalytic activity">
    <reaction evidence="8">
        <text>oxidized coenzyme F420-1 + GTP + L-glutamate = oxidized coenzyme F420-2 + GDP + phosphate + H(+)</text>
        <dbReference type="Rhea" id="RHEA:30523"/>
        <dbReference type="ChEBI" id="CHEBI:15378"/>
        <dbReference type="ChEBI" id="CHEBI:29985"/>
        <dbReference type="ChEBI" id="CHEBI:37565"/>
        <dbReference type="ChEBI" id="CHEBI:43474"/>
        <dbReference type="ChEBI" id="CHEBI:57922"/>
        <dbReference type="ChEBI" id="CHEBI:58189"/>
        <dbReference type="ChEBI" id="CHEBI:59920"/>
        <dbReference type="EC" id="6.3.2.34"/>
    </reaction>
</comment>
<keyword evidence="4 8" id="KW-0460">Magnesium</keyword>
<evidence type="ECO:0000256" key="4">
    <source>
        <dbReference type="ARBA" id="ARBA00022842"/>
    </source>
</evidence>
<gene>
    <name evidence="8" type="primary">cofE</name>
    <name evidence="10" type="ordered locus">Mhar_1184</name>
</gene>
<dbReference type="STRING" id="1110509.Mhar_1184"/>
<keyword evidence="7 8" id="KW-0464">Manganese</keyword>
<dbReference type="HAMAP" id="MF_01258">
    <property type="entry name" value="F420_ligase_CofE"/>
    <property type="match status" value="1"/>
</dbReference>
<evidence type="ECO:0000256" key="6">
    <source>
        <dbReference type="ARBA" id="ARBA00023134"/>
    </source>
</evidence>
<dbReference type="HOGENOM" id="CLU_051152_1_1_2"/>
<dbReference type="EMBL" id="CP003117">
    <property type="protein sequence ID" value="AET64552.1"/>
    <property type="molecule type" value="Genomic_DNA"/>
</dbReference>
<sequence>MDPVCCHLVRGLPAIKEGDDLAAMIRERFAVQDGDVVCIASTVVSKAEGRARRLEDYSPSPRAEEIAGRLEKDPRFVQAVLEEAEEVLLDHPFLLVATRFGHIGVNAGIDRSNVGEGRILLLPVDPGASAEEIRRRLGRDCAVIVTDTCGRPFRCGVAGVAIGWAGIAALRDWRGERDLEGRELEITLEAIADEVAGMANLLMGEAGDGTPAAVLRGLALPKAGWRLFRPRELDVIRARLRDRDSGI</sequence>
<dbReference type="EC" id="6.3.2.34" evidence="8"/>
<feature type="domain" description="Coenzyme F420:L-glutamate ligase-like" evidence="9">
    <location>
        <begin position="12"/>
        <end position="217"/>
    </location>
</feature>
<evidence type="ECO:0000313" key="11">
    <source>
        <dbReference type="Proteomes" id="UP000005877"/>
    </source>
</evidence>
<name>G7WMY7_METH6</name>